<protein>
    <submittedName>
        <fullName evidence="1">Uncharacterized protein</fullName>
    </submittedName>
</protein>
<evidence type="ECO:0000313" key="2">
    <source>
        <dbReference type="Proteomes" id="UP001145114"/>
    </source>
</evidence>
<comment type="caution">
    <text evidence="1">The sequence shown here is derived from an EMBL/GenBank/DDBJ whole genome shotgun (WGS) entry which is preliminary data.</text>
</comment>
<reference evidence="1" key="1">
    <citation type="submission" date="2022-06" db="EMBL/GenBank/DDBJ databases">
        <title>Phylogenomic reconstructions and comparative analyses of Kickxellomycotina fungi.</title>
        <authorList>
            <person name="Reynolds N.K."/>
            <person name="Stajich J.E."/>
            <person name="Barry K."/>
            <person name="Grigoriev I.V."/>
            <person name="Crous P."/>
            <person name="Smith M.E."/>
        </authorList>
    </citation>
    <scope>NUCLEOTIDE SEQUENCE</scope>
    <source>
        <strain evidence="1">RSA 2271</strain>
    </source>
</reference>
<dbReference type="EMBL" id="JAMZIH010000465">
    <property type="protein sequence ID" value="KAJ1679306.1"/>
    <property type="molecule type" value="Genomic_DNA"/>
</dbReference>
<dbReference type="Proteomes" id="UP001145114">
    <property type="component" value="Unassembled WGS sequence"/>
</dbReference>
<organism evidence="1 2">
    <name type="scientific">Spiromyces aspiralis</name>
    <dbReference type="NCBI Taxonomy" id="68401"/>
    <lineage>
        <taxon>Eukaryota</taxon>
        <taxon>Fungi</taxon>
        <taxon>Fungi incertae sedis</taxon>
        <taxon>Zoopagomycota</taxon>
        <taxon>Kickxellomycotina</taxon>
        <taxon>Kickxellomycetes</taxon>
        <taxon>Kickxellales</taxon>
        <taxon>Kickxellaceae</taxon>
        <taxon>Spiromyces</taxon>
    </lineage>
</organism>
<feature type="non-terminal residue" evidence="1">
    <location>
        <position position="378"/>
    </location>
</feature>
<keyword evidence="2" id="KW-1185">Reference proteome</keyword>
<proteinExistence type="predicted"/>
<name>A0ACC1HUI1_9FUNG</name>
<accession>A0ACC1HUI1</accession>
<evidence type="ECO:0000313" key="1">
    <source>
        <dbReference type="EMBL" id="KAJ1679306.1"/>
    </source>
</evidence>
<sequence>MAASRTLDFDDEVPLTEPPKYTPFPGPGEETIDSGAGTPIVRVTPHHLVVNPSDPRHASTQSYYIELYRVNQHNMPRLAGARSPPLSAHQSRPLQDSLRPPLLPPRRECSSESIRSDDASSQHCQSLAVGPASTTNRDRQGTVVSGHSDLSSSSSLNATTITPPAASGERGGGRESSATTSATTAPSRASPLYTPIYNINASSSDTTTIPTAGANSTPAAPPDLPRWQGAAALLSPPSLPPRLPPRLPFEPSPYSSSNDNNTVSHHLPYGCTLPRQTIHVVQCARCNDTGWRSMHVPCTCLAGRRAIESTVRTVCNDMSRLFLSRINGDPSAATSASGYGQGYGTQPQLFPPSSAMAPSSASTPPHPSYIYDYSNNNS</sequence>
<gene>
    <name evidence="1" type="ORF">EV182_002318</name>
</gene>